<name>A0AAQ2C9J4_9MICO</name>
<dbReference type="SMART" id="SM00855">
    <property type="entry name" value="PGAM"/>
    <property type="match status" value="1"/>
</dbReference>
<feature type="binding site" evidence="1">
    <location>
        <position position="63"/>
    </location>
    <ligand>
        <name>substrate</name>
    </ligand>
</feature>
<dbReference type="InterPro" id="IPR029033">
    <property type="entry name" value="His_PPase_superfam"/>
</dbReference>
<gene>
    <name evidence="2" type="ORF">E3O49_00725</name>
</gene>
<dbReference type="Gene3D" id="3.40.50.1240">
    <property type="entry name" value="Phosphoglycerate mutase-like"/>
    <property type="match status" value="1"/>
</dbReference>
<dbReference type="AlphaFoldDB" id="A0AAQ2C9J4"/>
<evidence type="ECO:0000313" key="3">
    <source>
        <dbReference type="Proteomes" id="UP000297403"/>
    </source>
</evidence>
<organism evidence="2 3">
    <name type="scientific">Cryobacterium shii</name>
    <dbReference type="NCBI Taxonomy" id="1259235"/>
    <lineage>
        <taxon>Bacteria</taxon>
        <taxon>Bacillati</taxon>
        <taxon>Actinomycetota</taxon>
        <taxon>Actinomycetes</taxon>
        <taxon>Micrococcales</taxon>
        <taxon>Microbacteriaceae</taxon>
        <taxon>Cryobacterium</taxon>
    </lineage>
</organism>
<dbReference type="PANTHER" id="PTHR48100">
    <property type="entry name" value="BROAD-SPECIFICITY PHOSPHATASE YOR283W-RELATED"/>
    <property type="match status" value="1"/>
</dbReference>
<dbReference type="CDD" id="cd07067">
    <property type="entry name" value="HP_PGM_like"/>
    <property type="match status" value="1"/>
</dbReference>
<feature type="binding site" evidence="1">
    <location>
        <begin position="26"/>
        <end position="27"/>
    </location>
    <ligand>
        <name>substrate</name>
    </ligand>
</feature>
<dbReference type="Proteomes" id="UP000297403">
    <property type="component" value="Unassembled WGS sequence"/>
</dbReference>
<protein>
    <submittedName>
        <fullName evidence="2">Histidine phosphatase family protein</fullName>
    </submittedName>
</protein>
<accession>A0AAQ2C9J4</accession>
<dbReference type="PANTHER" id="PTHR48100:SF15">
    <property type="entry name" value="SEDOHEPTULOSE 1,7-BISPHOSPHATASE"/>
    <property type="match status" value="1"/>
</dbReference>
<sequence length="202" mass="22175">MPTARKNDIVLVRHGQTEWSISGRHTGRTDIPLTDLGRQQADALGGMLQGRDFSLVLSSPLTRAWETMQRAGYAGKGMPDEHILEWDYGVFEGRTTADIREAEPDWSVWTSPIVGGETVDDVGVRADTAIERCLGAPGPVAVFAHGHFLRIMTARWMGLPAAAGRHLSLGTATVSTLGWERETRVLQMWNDACHLNSMDPVV</sequence>
<dbReference type="GO" id="GO:0070297">
    <property type="term" value="P:regulation of phosphorelay signal transduction system"/>
    <property type="evidence" value="ECO:0007669"/>
    <property type="project" value="TreeGrafter"/>
</dbReference>
<evidence type="ECO:0000256" key="1">
    <source>
        <dbReference type="PIRSR" id="PIRSR613078-2"/>
    </source>
</evidence>
<dbReference type="SUPFAM" id="SSF53254">
    <property type="entry name" value="Phosphoglycerate mutase-like"/>
    <property type="match status" value="1"/>
</dbReference>
<dbReference type="InterPro" id="IPR013078">
    <property type="entry name" value="His_Pase_superF_clade-1"/>
</dbReference>
<dbReference type="GO" id="GO:0101006">
    <property type="term" value="F:protein histidine phosphatase activity"/>
    <property type="evidence" value="ECO:0007669"/>
    <property type="project" value="TreeGrafter"/>
</dbReference>
<evidence type="ECO:0000313" key="2">
    <source>
        <dbReference type="EMBL" id="TFC52934.1"/>
    </source>
</evidence>
<dbReference type="Pfam" id="PF00300">
    <property type="entry name" value="His_Phos_1"/>
    <property type="match status" value="1"/>
</dbReference>
<dbReference type="EMBL" id="SOFY01000005">
    <property type="protein sequence ID" value="TFC52934.1"/>
    <property type="molecule type" value="Genomic_DNA"/>
</dbReference>
<dbReference type="InterPro" id="IPR050275">
    <property type="entry name" value="PGM_Phosphatase"/>
</dbReference>
<keyword evidence="3" id="KW-1185">Reference proteome</keyword>
<proteinExistence type="predicted"/>
<reference evidence="2 3" key="1">
    <citation type="submission" date="2019-03" db="EMBL/GenBank/DDBJ databases">
        <title>Genomics of glacier-inhabiting Cryobacterium strains.</title>
        <authorList>
            <person name="Liu Q."/>
            <person name="Xin Y.-H."/>
        </authorList>
    </citation>
    <scope>NUCLEOTIDE SEQUENCE [LARGE SCALE GENOMIC DNA]</scope>
    <source>
        <strain evidence="3">TMT1-22</strain>
    </source>
</reference>
<comment type="caution">
    <text evidence="2">The sequence shown here is derived from an EMBL/GenBank/DDBJ whole genome shotgun (WGS) entry which is preliminary data.</text>
</comment>